<gene>
    <name evidence="1" type="ORF">g.98730</name>
</gene>
<protein>
    <submittedName>
        <fullName evidence="1">Uncharacterized protein</fullName>
    </submittedName>
</protein>
<organism evidence="1">
    <name type="scientific">Lygus hesperus</name>
    <name type="common">Western plant bug</name>
    <dbReference type="NCBI Taxonomy" id="30085"/>
    <lineage>
        <taxon>Eukaryota</taxon>
        <taxon>Metazoa</taxon>
        <taxon>Ecdysozoa</taxon>
        <taxon>Arthropoda</taxon>
        <taxon>Hexapoda</taxon>
        <taxon>Insecta</taxon>
        <taxon>Pterygota</taxon>
        <taxon>Neoptera</taxon>
        <taxon>Paraneoptera</taxon>
        <taxon>Hemiptera</taxon>
        <taxon>Heteroptera</taxon>
        <taxon>Panheteroptera</taxon>
        <taxon>Cimicomorpha</taxon>
        <taxon>Miridae</taxon>
        <taxon>Mirini</taxon>
        <taxon>Lygus</taxon>
    </lineage>
</organism>
<dbReference type="EMBL" id="GDHC01021775">
    <property type="protein sequence ID" value="JAP96853.1"/>
    <property type="molecule type" value="Transcribed_RNA"/>
</dbReference>
<name>A0A146KJU5_LYGHE</name>
<proteinExistence type="predicted"/>
<sequence>MRAISREDSVVLPHQLTLPDFGFPLLSSDTRPHDIKRPRSSLHTDMNVKKVNEAISQYKVFFSEDPRRHTPFCSAVDLNAGCGVVMLSGSTLHLYETSMKESIQEEEVRLHFA</sequence>
<evidence type="ECO:0000313" key="1">
    <source>
        <dbReference type="EMBL" id="JAP96853.1"/>
    </source>
</evidence>
<accession>A0A146KJU5</accession>
<reference evidence="1" key="1">
    <citation type="journal article" date="2016" name="Gigascience">
        <title>De novo construction of an expanded transcriptome assembly for the western tarnished plant bug, Lygus hesperus.</title>
        <authorList>
            <person name="Tassone E.E."/>
            <person name="Geib S.M."/>
            <person name="Hall B."/>
            <person name="Fabrick J.A."/>
            <person name="Brent C.S."/>
            <person name="Hull J.J."/>
        </authorList>
    </citation>
    <scope>NUCLEOTIDE SEQUENCE</scope>
</reference>
<dbReference type="AlphaFoldDB" id="A0A146KJU5"/>